<accession>A0A0P0Z1V8</accession>
<organism evidence="3">
    <name type="scientific">Aureimonas frigidaquae</name>
    <dbReference type="NCBI Taxonomy" id="424757"/>
    <lineage>
        <taxon>Bacteria</taxon>
        <taxon>Pseudomonadati</taxon>
        <taxon>Pseudomonadota</taxon>
        <taxon>Alphaproteobacteria</taxon>
        <taxon>Hyphomicrobiales</taxon>
        <taxon>Aurantimonadaceae</taxon>
        <taxon>Aureimonas</taxon>
    </lineage>
</organism>
<protein>
    <submittedName>
        <fullName evidence="3">Uncharacterized protein</fullName>
    </submittedName>
</protein>
<dbReference type="Pfam" id="PF04168">
    <property type="entry name" value="Alpha-E"/>
    <property type="match status" value="1"/>
</dbReference>
<name>A0A0P0Z1V8_9HYPH</name>
<proteinExistence type="predicted"/>
<dbReference type="SUPFAM" id="SSF56059">
    <property type="entry name" value="Glutathione synthetase ATP-binding domain-like"/>
    <property type="match status" value="1"/>
</dbReference>
<reference evidence="3" key="1">
    <citation type="journal article" date="2015" name="Proc. Natl. Acad. Sci. U.S.A.">
        <title>Bacterial clade with the ribosomal RNA operon on a small plasmid rather than the chromosome.</title>
        <authorList>
            <person name="Anda M."/>
            <person name="Ohtsubo Y."/>
            <person name="Okubo T."/>
            <person name="Sugawara M."/>
            <person name="Nagata Y."/>
            <person name="Tsuda M."/>
            <person name="Minamisawa K."/>
            <person name="Mitsui H."/>
        </authorList>
    </citation>
    <scope>NUCLEOTIDE SEQUENCE</scope>
    <source>
        <strain evidence="3">JCM 14755</strain>
    </source>
</reference>
<feature type="domain" description="DUF403" evidence="1">
    <location>
        <begin position="449"/>
        <end position="718"/>
    </location>
</feature>
<dbReference type="PANTHER" id="PTHR34595">
    <property type="entry name" value="BLR5612 PROTEIN"/>
    <property type="match status" value="1"/>
</dbReference>
<evidence type="ECO:0000259" key="1">
    <source>
        <dbReference type="Pfam" id="PF04168"/>
    </source>
</evidence>
<dbReference type="PANTHER" id="PTHR34595:SF2">
    <property type="entry name" value="BLR2978 PROTEIN"/>
    <property type="match status" value="1"/>
</dbReference>
<dbReference type="AlphaFoldDB" id="A0A0P0Z1V8"/>
<evidence type="ECO:0000259" key="2">
    <source>
        <dbReference type="Pfam" id="PF14403"/>
    </source>
</evidence>
<dbReference type="InterPro" id="IPR007296">
    <property type="entry name" value="DUF403"/>
</dbReference>
<dbReference type="InterPro" id="IPR025841">
    <property type="entry name" value="CP_ATPgrasp_2"/>
</dbReference>
<evidence type="ECO:0000313" key="3">
    <source>
        <dbReference type="EMBL" id="BAT27960.1"/>
    </source>
</evidence>
<feature type="domain" description="Circularly permuted ATP-grasp type 2" evidence="2">
    <location>
        <begin position="88"/>
        <end position="353"/>
    </location>
</feature>
<dbReference type="InterPro" id="IPR051680">
    <property type="entry name" value="ATP-dep_Glu-Cys_Ligase-2"/>
</dbReference>
<dbReference type="Pfam" id="PF14403">
    <property type="entry name" value="CP_ATPgrasp_2"/>
    <property type="match status" value="1"/>
</dbReference>
<dbReference type="EMBL" id="LC066376">
    <property type="protein sequence ID" value="BAT27960.1"/>
    <property type="molecule type" value="Genomic_DNA"/>
</dbReference>
<dbReference type="RefSeq" id="WP_244490800.1">
    <property type="nucleotide sequence ID" value="NZ_BBWR01000010.1"/>
</dbReference>
<dbReference type="Gene3D" id="3.40.50.11290">
    <property type="match status" value="1"/>
</dbReference>
<sequence>MPSDLSPRTSLAAYRPAGPDIMVGPDGALRPHYRFLADRIAQMDNWELQARLGRADQYLTQAGVHYRDAAEGDAGDAAERGWPLGFLPLVLDAAEWQRMERGLKARAQYLEALLADLYGARSVVRDGVLPASVLAGDPEFLLPLANQAASGQPLLTFLAIDLRPRADGGWDVVADRTQAPSGAGFALENRVATGKAFPDILKTAQVQRLAGFFHAFRDELHDVADRLGGGGIAVLTPGPMSETAYEHAYLARYLGLQLVEGGDLTVAADKVFLRSVGGDRVLKVLWRRMDADYADPLELLPTSQIGTPGLCRAIRAGSVRIVNALGAGILESPALAPYEDALAEHLTGGPLAMRMRRGTGPTASAPFLTGGTLTPRALVLRVYLARCAGAWRVMPGGFARIAADGGSDAGSIRDGGRSVDVWVLSDGIRDEVTLLSGTRPFRRQRPGPLPARAADNLFWLGRQVERLDQATRLVRLYRDRADGTLPGPVDAALRHGLARFGVMPRAPRAGLLALAETARAIAFRIRDRFSPDGWRVLSEVPRLLEPGGKDDITVANNVLGRLAGFTGLVAENMYRLDGWRFLQCGRKIERGIAASQTLADLIAPALGDDALDAMLELADSRLTYRRRYSVELWRPAVLDMAVLDPLNPRSLATVAQELEAVMLALPGDEADSPPQAPLARAARLSVRLRTATAPEVTEAFLRRIGQDLADISDLLAATCFTPSAGPDAALKSGRVE</sequence>